<name>A0A397HFK0_9GLOM</name>
<reference evidence="2 3" key="1">
    <citation type="submission" date="2018-08" db="EMBL/GenBank/DDBJ databases">
        <title>Genome and evolution of the arbuscular mycorrhizal fungus Diversispora epigaea (formerly Glomus versiforme) and its bacterial endosymbionts.</title>
        <authorList>
            <person name="Sun X."/>
            <person name="Fei Z."/>
            <person name="Harrison M."/>
        </authorList>
    </citation>
    <scope>NUCLEOTIDE SEQUENCE [LARGE SCALE GENOMIC DNA]</scope>
    <source>
        <strain evidence="2 3">IT104</strain>
    </source>
</reference>
<dbReference type="AlphaFoldDB" id="A0A397HFK0"/>
<comment type="caution">
    <text evidence="2">The sequence shown here is derived from an EMBL/GenBank/DDBJ whole genome shotgun (WGS) entry which is preliminary data.</text>
</comment>
<evidence type="ECO:0000313" key="3">
    <source>
        <dbReference type="Proteomes" id="UP000266861"/>
    </source>
</evidence>
<accession>A0A397HFK0</accession>
<dbReference type="OrthoDB" id="10397066at2759"/>
<dbReference type="EMBL" id="PQFF01000315">
    <property type="protein sequence ID" value="RHZ61885.1"/>
    <property type="molecule type" value="Genomic_DNA"/>
</dbReference>
<protein>
    <submittedName>
        <fullName evidence="2">Uncharacterized protein</fullName>
    </submittedName>
</protein>
<evidence type="ECO:0000256" key="1">
    <source>
        <dbReference type="SAM" id="Phobius"/>
    </source>
</evidence>
<keyword evidence="1" id="KW-0812">Transmembrane</keyword>
<sequence>MISFNVFNTLNLISAQGILDGLAGLSLFFRPDLFVPELALTSIIDKPAVYVAYRYSGAVWVALGHNQILTPNKSDSVFVRNALYSRVVVVILCGMLKYACDQMPMRILAFSAADLGLSIMTYIVSNSSKKKLHD</sequence>
<keyword evidence="1" id="KW-1133">Transmembrane helix</keyword>
<feature type="transmembrane region" description="Helical" evidence="1">
    <location>
        <begin position="83"/>
        <end position="100"/>
    </location>
</feature>
<feature type="transmembrane region" description="Helical" evidence="1">
    <location>
        <begin position="107"/>
        <end position="125"/>
    </location>
</feature>
<keyword evidence="3" id="KW-1185">Reference proteome</keyword>
<dbReference type="Proteomes" id="UP000266861">
    <property type="component" value="Unassembled WGS sequence"/>
</dbReference>
<keyword evidence="1" id="KW-0472">Membrane</keyword>
<proteinExistence type="predicted"/>
<gene>
    <name evidence="2" type="ORF">Glove_345g38</name>
</gene>
<evidence type="ECO:0000313" key="2">
    <source>
        <dbReference type="EMBL" id="RHZ61885.1"/>
    </source>
</evidence>
<organism evidence="2 3">
    <name type="scientific">Diversispora epigaea</name>
    <dbReference type="NCBI Taxonomy" id="1348612"/>
    <lineage>
        <taxon>Eukaryota</taxon>
        <taxon>Fungi</taxon>
        <taxon>Fungi incertae sedis</taxon>
        <taxon>Mucoromycota</taxon>
        <taxon>Glomeromycotina</taxon>
        <taxon>Glomeromycetes</taxon>
        <taxon>Diversisporales</taxon>
        <taxon>Diversisporaceae</taxon>
        <taxon>Diversispora</taxon>
    </lineage>
</organism>